<feature type="domain" description="Nudix hydrolase" evidence="7">
    <location>
        <begin position="69"/>
        <end position="208"/>
    </location>
</feature>
<dbReference type="PATRIC" id="fig|455632.4.peg.1098"/>
<organism evidence="8 9">
    <name type="scientific">Streptomyces griseus subsp. griseus (strain JCM 4626 / CBS 651.72 / NBRC 13350 / KCC S-0626 / ISP 5235)</name>
    <dbReference type="NCBI Taxonomy" id="455632"/>
    <lineage>
        <taxon>Bacteria</taxon>
        <taxon>Bacillati</taxon>
        <taxon>Actinomycetota</taxon>
        <taxon>Actinomycetes</taxon>
        <taxon>Kitasatosporales</taxon>
        <taxon>Streptomycetaceae</taxon>
        <taxon>Streptomyces</taxon>
    </lineage>
</organism>
<dbReference type="NCBIfam" id="TIGR00052">
    <property type="entry name" value="nudix-type nucleoside diphosphatase, YffH/AdpP family"/>
    <property type="match status" value="1"/>
</dbReference>
<feature type="binding site" evidence="4">
    <location>
        <position position="126"/>
    </location>
    <ligand>
        <name>Mg(2+)</name>
        <dbReference type="ChEBI" id="CHEBI:18420"/>
        <label>1</label>
    </ligand>
</feature>
<evidence type="ECO:0000313" key="9">
    <source>
        <dbReference type="Proteomes" id="UP000001685"/>
    </source>
</evidence>
<dbReference type="GO" id="GO:0006753">
    <property type="term" value="P:nucleoside phosphate metabolic process"/>
    <property type="evidence" value="ECO:0007669"/>
    <property type="project" value="TreeGrafter"/>
</dbReference>
<evidence type="ECO:0000256" key="4">
    <source>
        <dbReference type="PIRSR" id="PIRSR604385-2"/>
    </source>
</evidence>
<evidence type="ECO:0000256" key="5">
    <source>
        <dbReference type="PIRSR" id="PIRSR604385-3"/>
    </source>
</evidence>
<dbReference type="GO" id="GO:0005829">
    <property type="term" value="C:cytosol"/>
    <property type="evidence" value="ECO:0007669"/>
    <property type="project" value="TreeGrafter"/>
</dbReference>
<dbReference type="KEGG" id="sgr:SGR_1100"/>
<dbReference type="InterPro" id="IPR000086">
    <property type="entry name" value="NUDIX_hydrolase_dom"/>
</dbReference>
<comment type="subunit">
    <text evidence="2">Homodimer.</text>
</comment>
<dbReference type="SUPFAM" id="SSF55811">
    <property type="entry name" value="Nudix"/>
    <property type="match status" value="1"/>
</dbReference>
<dbReference type="RefSeq" id="WP_012378300.1">
    <property type="nucleotide sequence ID" value="NC_010572.1"/>
</dbReference>
<gene>
    <name evidence="8" type="ordered locus">SGR_1100</name>
</gene>
<dbReference type="Gene3D" id="3.90.79.10">
    <property type="entry name" value="Nucleoside Triphosphate Pyrophosphohydrolase"/>
    <property type="match status" value="1"/>
</dbReference>
<dbReference type="Proteomes" id="UP000001685">
    <property type="component" value="Chromosome"/>
</dbReference>
<reference evidence="9" key="1">
    <citation type="journal article" date="2008" name="J. Bacteriol.">
        <title>Genome sequence of the streptomycin-producing microorganism Streptomyces griseus IFO 13350.</title>
        <authorList>
            <person name="Ohnishi Y."/>
            <person name="Ishikawa J."/>
            <person name="Hara H."/>
            <person name="Suzuki H."/>
            <person name="Ikenoya M."/>
            <person name="Ikeda H."/>
            <person name="Yamashita A."/>
            <person name="Hattori M."/>
            <person name="Horinouchi S."/>
        </authorList>
    </citation>
    <scope>NUCLEOTIDE SEQUENCE [LARGE SCALE GENOMIC DNA]</scope>
    <source>
        <strain evidence="9">JCM 4626 / NBRC 13350</strain>
    </source>
</reference>
<dbReference type="PROSITE" id="PS51462">
    <property type="entry name" value="NUDIX"/>
    <property type="match status" value="1"/>
</dbReference>
<keyword evidence="4" id="KW-0460">Magnesium</keyword>
<name>B1VU85_STRGG</name>
<dbReference type="GO" id="GO:0046872">
    <property type="term" value="F:metal ion binding"/>
    <property type="evidence" value="ECO:0007669"/>
    <property type="project" value="UniProtKB-KW"/>
</dbReference>
<evidence type="ECO:0000256" key="1">
    <source>
        <dbReference type="ARBA" id="ARBA00001946"/>
    </source>
</evidence>
<feature type="binding site" evidence="4">
    <location>
        <position position="179"/>
    </location>
    <ligand>
        <name>Mg(2+)</name>
        <dbReference type="ChEBI" id="CHEBI:18420"/>
        <label>1</label>
    </ligand>
</feature>
<dbReference type="GO" id="GO:0019693">
    <property type="term" value="P:ribose phosphate metabolic process"/>
    <property type="evidence" value="ECO:0007669"/>
    <property type="project" value="TreeGrafter"/>
</dbReference>
<dbReference type="PANTHER" id="PTHR11839:SF18">
    <property type="entry name" value="NUDIX HYDROLASE DOMAIN-CONTAINING PROTEIN"/>
    <property type="match status" value="1"/>
</dbReference>
<feature type="binding site" evidence="4">
    <location>
        <position position="111"/>
    </location>
    <ligand>
        <name>Mg(2+)</name>
        <dbReference type="ChEBI" id="CHEBI:18420"/>
        <label>1</label>
    </ligand>
</feature>
<dbReference type="Pfam" id="PF00293">
    <property type="entry name" value="NUDIX"/>
    <property type="match status" value="1"/>
</dbReference>
<evidence type="ECO:0000256" key="2">
    <source>
        <dbReference type="ARBA" id="ARBA00011738"/>
    </source>
</evidence>
<dbReference type="InterPro" id="IPR004385">
    <property type="entry name" value="NDP_pyrophosphatase"/>
</dbReference>
<feature type="binding site" evidence="4">
    <location>
        <position position="130"/>
    </location>
    <ligand>
        <name>Mg(2+)</name>
        <dbReference type="ChEBI" id="CHEBI:18420"/>
        <label>1</label>
    </ligand>
</feature>
<keyword evidence="4" id="KW-0479">Metal-binding</keyword>
<dbReference type="eggNOG" id="COG0494">
    <property type="taxonomic scope" value="Bacteria"/>
</dbReference>
<feature type="short sequence motif" description="Nudix box" evidence="5">
    <location>
        <begin position="112"/>
        <end position="133"/>
    </location>
</feature>
<dbReference type="EMBL" id="AP009493">
    <property type="protein sequence ID" value="BAG17929.1"/>
    <property type="molecule type" value="Genomic_DNA"/>
</dbReference>
<proteinExistence type="predicted"/>
<keyword evidence="3" id="KW-0378">Hydrolase</keyword>
<protein>
    <recommendedName>
        <fullName evidence="7">Nudix hydrolase domain-containing protein</fullName>
    </recommendedName>
</protein>
<evidence type="ECO:0000259" key="7">
    <source>
        <dbReference type="PROSITE" id="PS51462"/>
    </source>
</evidence>
<dbReference type="HOGENOM" id="CLU_062658_6_0_11"/>
<accession>B1VU85</accession>
<dbReference type="InterPro" id="IPR015797">
    <property type="entry name" value="NUDIX_hydrolase-like_dom_sf"/>
</dbReference>
<evidence type="ECO:0000256" key="6">
    <source>
        <dbReference type="SAM" id="MobiDB-lite"/>
    </source>
</evidence>
<dbReference type="CDD" id="cd24157">
    <property type="entry name" value="NUDIX_GDPMK"/>
    <property type="match status" value="1"/>
</dbReference>
<dbReference type="AlphaFoldDB" id="B1VU85"/>
<evidence type="ECO:0000313" key="8">
    <source>
        <dbReference type="EMBL" id="BAG17929.1"/>
    </source>
</evidence>
<dbReference type="GO" id="GO:0016818">
    <property type="term" value="F:hydrolase activity, acting on acid anhydrides, in phosphorus-containing anhydrides"/>
    <property type="evidence" value="ECO:0007669"/>
    <property type="project" value="InterPro"/>
</dbReference>
<dbReference type="PANTHER" id="PTHR11839">
    <property type="entry name" value="UDP/ADP-SUGAR PYROPHOSPHATASE"/>
    <property type="match status" value="1"/>
</dbReference>
<sequence length="235" mass="25832">MTNSPGVDTPDHRGRTGLHLAGRDLDRNPGVRVRDVELTSQGWHVLRRTTFDYRRRDGRWETQQRETYDRGDGAVVLPYDTDRGCVLLTRQFRYPAYVNGHPDGMLVEAAAGLLDAQDPHTAIRRESAEELGIRLGPLTPVFDVYMSPGSVTECLHFFAAPYTPADRVGAGGGLEEEGEDIEVLELPFADALAMARDGRITDGKTLLLLQWAALHGPFAPAEGPVRDVSRGPDAS</sequence>
<feature type="region of interest" description="Disordered" evidence="6">
    <location>
        <begin position="1"/>
        <end position="25"/>
    </location>
</feature>
<comment type="cofactor">
    <cofactor evidence="1 4">
        <name>Mg(2+)</name>
        <dbReference type="ChEBI" id="CHEBI:18420"/>
    </cofactor>
</comment>
<evidence type="ECO:0000256" key="3">
    <source>
        <dbReference type="ARBA" id="ARBA00022801"/>
    </source>
</evidence>